<dbReference type="AlphaFoldDB" id="S2KQ11"/>
<evidence type="ECO:0008006" key="3">
    <source>
        <dbReference type="Google" id="ProtNLM"/>
    </source>
</evidence>
<keyword evidence="2" id="KW-1185">Reference proteome</keyword>
<evidence type="ECO:0000313" key="1">
    <source>
        <dbReference type="EMBL" id="EPC04177.1"/>
    </source>
</evidence>
<protein>
    <recommendedName>
        <fullName evidence="3">WbqC-like protein</fullName>
    </recommendedName>
</protein>
<evidence type="ECO:0000313" key="2">
    <source>
        <dbReference type="Proteomes" id="UP000014463"/>
    </source>
</evidence>
<accession>S2KQ11</accession>
<gene>
    <name evidence="1" type="ORF">L861_02370</name>
</gene>
<sequence>MQPYIFPYIGYYQLVGCVDEFVIYDDVNYIKRGFVNRNYILDRGSKKRFTVPVPGSSINKKILELKFSSDVEALLKSIHHAYSKAPYYEDVFPMVKKVIEGENRDISAVCCDGIKSVFDYIGISVSLCRSSQLDYEKKLCGAEKLMNICDSLGSQNYVNSFGGTKLYDKQHFLSRGFNLSFLKTKNIGYSQGGVDVFISDLSMIDTLMWCSKEEVAKFIFEYDLV</sequence>
<organism evidence="1 2">
    <name type="scientific">Litchfieldella anticariensis (strain DSM 16096 / CECT 5854 / CIP 108499 / LMG 22089 / FP35)</name>
    <name type="common">Halomonas anticariensis</name>
    <dbReference type="NCBI Taxonomy" id="1121939"/>
    <lineage>
        <taxon>Bacteria</taxon>
        <taxon>Pseudomonadati</taxon>
        <taxon>Pseudomonadota</taxon>
        <taxon>Gammaproteobacteria</taxon>
        <taxon>Oceanospirillales</taxon>
        <taxon>Halomonadaceae</taxon>
        <taxon>Litchfieldella</taxon>
    </lineage>
</organism>
<dbReference type="Proteomes" id="UP000014463">
    <property type="component" value="Unassembled WGS sequence"/>
</dbReference>
<dbReference type="EMBL" id="ASTJ01000011">
    <property type="protein sequence ID" value="EPC04177.1"/>
    <property type="molecule type" value="Genomic_DNA"/>
</dbReference>
<dbReference type="InterPro" id="IPR014985">
    <property type="entry name" value="WbqC"/>
</dbReference>
<comment type="caution">
    <text evidence="1">The sequence shown here is derived from an EMBL/GenBank/DDBJ whole genome shotgun (WGS) entry which is preliminary data.</text>
</comment>
<name>S2KQ11_LITA3</name>
<dbReference type="STRING" id="1121939.L861_02370"/>
<proteinExistence type="predicted"/>
<dbReference type="RefSeq" id="WP_016414911.1">
    <property type="nucleotide sequence ID" value="NZ_AUAB01000027.1"/>
</dbReference>
<dbReference type="eggNOG" id="COG4122">
    <property type="taxonomic scope" value="Bacteria"/>
</dbReference>
<reference evidence="1 2" key="1">
    <citation type="journal article" date="2013" name="Genome Announc.">
        <title>Draft genome sequence of the moderately halophilic gammaproteobacterium Halomonas anticariensis FP35.</title>
        <authorList>
            <person name="Tahrioui A."/>
            <person name="Quesada E."/>
            <person name="Llamas I."/>
        </authorList>
    </citation>
    <scope>NUCLEOTIDE SEQUENCE [LARGE SCALE GENOMIC DNA]</scope>
    <source>
        <strain evidence="2">DSM 16096 / CECT 5854 / LMG 22089 / FP35</strain>
    </source>
</reference>
<dbReference type="Pfam" id="PF08889">
    <property type="entry name" value="WbqC"/>
    <property type="match status" value="1"/>
</dbReference>